<dbReference type="Pfam" id="PF12323">
    <property type="entry name" value="HTH_OrfB_IS605"/>
    <property type="match status" value="1"/>
</dbReference>
<keyword evidence="6" id="KW-0233">DNA recombination</keyword>
<dbReference type="InterPro" id="IPR021027">
    <property type="entry name" value="Transposase_put_HTH"/>
</dbReference>
<evidence type="ECO:0000313" key="11">
    <source>
        <dbReference type="Proteomes" id="UP000590068"/>
    </source>
</evidence>
<keyword evidence="3" id="KW-0479">Metal-binding</keyword>
<proteinExistence type="inferred from homology"/>
<feature type="domain" description="Cas12f1-like TNB" evidence="8">
    <location>
        <begin position="295"/>
        <end position="362"/>
    </location>
</feature>
<protein>
    <submittedName>
        <fullName evidence="10">Transposase</fullName>
    </submittedName>
</protein>
<feature type="domain" description="Transposase putative helix-turn-helix" evidence="9">
    <location>
        <begin position="1"/>
        <end position="35"/>
    </location>
</feature>
<evidence type="ECO:0000259" key="8">
    <source>
        <dbReference type="Pfam" id="PF07282"/>
    </source>
</evidence>
<dbReference type="Pfam" id="PF07282">
    <property type="entry name" value="Cas12f1-like_TNB"/>
    <property type="match status" value="1"/>
</dbReference>
<dbReference type="NCBIfam" id="NF040570">
    <property type="entry name" value="guided_TnpB"/>
    <property type="match status" value="1"/>
</dbReference>
<evidence type="ECO:0000313" key="10">
    <source>
        <dbReference type="EMBL" id="NMR70833.1"/>
    </source>
</evidence>
<dbReference type="InterPro" id="IPR010095">
    <property type="entry name" value="Cas12f1-like_TNB"/>
</dbReference>
<feature type="domain" description="Probable transposase IS891/IS1136/IS1341" evidence="7">
    <location>
        <begin position="170"/>
        <end position="283"/>
    </location>
</feature>
<dbReference type="InterPro" id="IPR001959">
    <property type="entry name" value="Transposase"/>
</dbReference>
<evidence type="ECO:0000256" key="5">
    <source>
        <dbReference type="ARBA" id="ARBA00023125"/>
    </source>
</evidence>
<accession>A0ABX1UBJ0</accession>
<evidence type="ECO:0000256" key="6">
    <source>
        <dbReference type="ARBA" id="ARBA00023172"/>
    </source>
</evidence>
<organism evidence="10 11">
    <name type="scientific">Vibrio breoganii</name>
    <dbReference type="NCBI Taxonomy" id="553239"/>
    <lineage>
        <taxon>Bacteria</taxon>
        <taxon>Pseudomonadati</taxon>
        <taxon>Pseudomonadota</taxon>
        <taxon>Gammaproteobacteria</taxon>
        <taxon>Vibrionales</taxon>
        <taxon>Vibrionaceae</taxon>
        <taxon>Vibrio</taxon>
    </lineage>
</organism>
<comment type="similarity">
    <text evidence="1">In the C-terminal section; belongs to the transposase 35 family.</text>
</comment>
<gene>
    <name evidence="10" type="ORF">HJ568_12790</name>
</gene>
<name>A0ABX1UBJ0_9VIBR</name>
<comment type="caution">
    <text evidence="10">The sequence shown here is derived from an EMBL/GenBank/DDBJ whole genome shotgun (WGS) entry which is preliminary data.</text>
</comment>
<evidence type="ECO:0000256" key="3">
    <source>
        <dbReference type="ARBA" id="ARBA00022723"/>
    </source>
</evidence>
<evidence type="ECO:0000256" key="2">
    <source>
        <dbReference type="ARBA" id="ARBA00022578"/>
    </source>
</evidence>
<dbReference type="Proteomes" id="UP000590068">
    <property type="component" value="Unassembled WGS sequence"/>
</dbReference>
<keyword evidence="5" id="KW-0238">DNA-binding</keyword>
<sequence>MLIAHKVELRPTKPQADYLNKCIGHSRNIYNNLLRHFSQEGVKWSKKEARIKFMELRATDCPYYDEISADFLRESINNLDNAYKHFFRRVKNGEGKAGYPTKRKLGVHDVCALRDKKKFLVGDDGLRFEKFNKRKTQSPIKLREKLRFTGTVKQMNISKRAGKYFCSFLVDTEDYNPKDCDRQNSVGVDFGIKDLAICSSGKKFGANQKLKASLKRLARKQRRLAKQVKGSNRRAKTKQAIQKLHKRIADQRTATLHEVSDCLTRSFDRIVIEDLNVSGMVKNGKLARAIADCGFYELRRQLEYKSQWRNCELVIADRWFASTKICSHCGHKNSDVVLGVESWECPKCLTMHDRDSNASINLDNYQKVA</sequence>
<keyword evidence="11" id="KW-1185">Reference proteome</keyword>
<reference evidence="10 11" key="1">
    <citation type="submission" date="2020-04" db="EMBL/GenBank/DDBJ databases">
        <title>WGS-Seq of Vibrio isolated by the O'Toole Lab.</title>
        <authorList>
            <person name="Mckone K.P."/>
            <person name="Whitaker R."/>
            <person name="Sevigney J.L."/>
            <person name="Herring J.B."/>
            <person name="O'Toole G."/>
        </authorList>
    </citation>
    <scope>NUCLEOTIDE SEQUENCE [LARGE SCALE GENOMIC DNA]</scope>
    <source>
        <strain evidence="10 11">BS_02</strain>
    </source>
</reference>
<dbReference type="RefSeq" id="WP_102454831.1">
    <property type="nucleotide sequence ID" value="NZ_JABBXC010000021.1"/>
</dbReference>
<keyword evidence="4" id="KW-0862">Zinc</keyword>
<evidence type="ECO:0000259" key="9">
    <source>
        <dbReference type="Pfam" id="PF12323"/>
    </source>
</evidence>
<evidence type="ECO:0000256" key="1">
    <source>
        <dbReference type="ARBA" id="ARBA00008761"/>
    </source>
</evidence>
<dbReference type="Pfam" id="PF01385">
    <property type="entry name" value="OrfB_IS605"/>
    <property type="match status" value="1"/>
</dbReference>
<evidence type="ECO:0000256" key="4">
    <source>
        <dbReference type="ARBA" id="ARBA00022833"/>
    </source>
</evidence>
<keyword evidence="2" id="KW-0815">Transposition</keyword>
<evidence type="ECO:0000259" key="7">
    <source>
        <dbReference type="Pfam" id="PF01385"/>
    </source>
</evidence>
<dbReference type="EMBL" id="JABCJR010000024">
    <property type="protein sequence ID" value="NMR70833.1"/>
    <property type="molecule type" value="Genomic_DNA"/>
</dbReference>